<name>A0A7V5H3X1_CALAY</name>
<evidence type="ECO:0000259" key="1">
    <source>
        <dbReference type="PROSITE" id="PS51832"/>
    </source>
</evidence>
<dbReference type="SMART" id="SM00471">
    <property type="entry name" value="HDc"/>
    <property type="match status" value="1"/>
</dbReference>
<dbReference type="CDD" id="cd00077">
    <property type="entry name" value="HDc"/>
    <property type="match status" value="1"/>
</dbReference>
<comment type="caution">
    <text evidence="2">The sequence shown here is derived from an EMBL/GenBank/DDBJ whole genome shotgun (WGS) entry which is preliminary data.</text>
</comment>
<dbReference type="InterPro" id="IPR003607">
    <property type="entry name" value="HD/PDEase_dom"/>
</dbReference>
<dbReference type="InterPro" id="IPR037522">
    <property type="entry name" value="HD_GYP_dom"/>
</dbReference>
<dbReference type="Gene3D" id="3.30.450.40">
    <property type="match status" value="1"/>
</dbReference>
<organism evidence="2">
    <name type="scientific">Caldithrix abyssi</name>
    <dbReference type="NCBI Taxonomy" id="187145"/>
    <lineage>
        <taxon>Bacteria</taxon>
        <taxon>Pseudomonadati</taxon>
        <taxon>Calditrichota</taxon>
        <taxon>Calditrichia</taxon>
        <taxon>Calditrichales</taxon>
        <taxon>Calditrichaceae</taxon>
        <taxon>Caldithrix</taxon>
    </lineage>
</organism>
<dbReference type="InterPro" id="IPR003018">
    <property type="entry name" value="GAF"/>
</dbReference>
<proteinExistence type="predicted"/>
<dbReference type="PANTHER" id="PTHR43155:SF2">
    <property type="entry name" value="CYCLIC DI-GMP PHOSPHODIESTERASE PA4108"/>
    <property type="match status" value="1"/>
</dbReference>
<dbReference type="SUPFAM" id="SSF55781">
    <property type="entry name" value="GAF domain-like"/>
    <property type="match status" value="1"/>
</dbReference>
<sequence length="438" mass="50613">MQTLKNSMMTRTNEVSKKVQSALEHEVKRLKALLKISDYLGSTLDLDELLYRIMEVTREQLNADRCTVFLIDQERQELWSKVAMGVNQEIRFPMKKGIAGHVARTGEILNIRDAYADPRFNPEVDKKTGYRTRNLLTMPMHNKQNEIIGVFQVLNKKQGSFTEGDVELLKAIASIAATAVENASLYDELNRSFVSFMETLSTTLDARDYITSGHSRRVTLYAVQVARLMRLSKREIELIRYAALLHDIGKLGIPEIVLFKNKKLSDEEYNIIKRHAVLSKSILAKIRFQRHLKEIPQIAAAHHEKIDGTGYPQGLKGDEIPLGGKILAVCDVFDALTSRRQYKDRMDILEVMDILEKETGKSFEPFVVYHFKNITLNVLIEILEFGHKEDFKAEDLNLLRNYTLKDLLRIRKQGAKSDEEFRVAEIFMYYYQRKYRGE</sequence>
<gene>
    <name evidence="2" type="ORF">ENL21_05450</name>
</gene>
<dbReference type="NCBIfam" id="TIGR00277">
    <property type="entry name" value="HDIG"/>
    <property type="match status" value="1"/>
</dbReference>
<dbReference type="Pfam" id="PF01590">
    <property type="entry name" value="GAF"/>
    <property type="match status" value="1"/>
</dbReference>
<dbReference type="SUPFAM" id="SSF109604">
    <property type="entry name" value="HD-domain/PDEase-like"/>
    <property type="match status" value="1"/>
</dbReference>
<dbReference type="PANTHER" id="PTHR43155">
    <property type="entry name" value="CYCLIC DI-GMP PHOSPHODIESTERASE PA4108-RELATED"/>
    <property type="match status" value="1"/>
</dbReference>
<dbReference type="EMBL" id="DRTD01000397">
    <property type="protein sequence ID" value="HHE55207.1"/>
    <property type="molecule type" value="Genomic_DNA"/>
</dbReference>
<feature type="domain" description="HD-GYP" evidence="1">
    <location>
        <begin position="189"/>
        <end position="387"/>
    </location>
</feature>
<evidence type="ECO:0000313" key="2">
    <source>
        <dbReference type="EMBL" id="HHE55207.1"/>
    </source>
</evidence>
<accession>A0A7V5H3X1</accession>
<protein>
    <submittedName>
        <fullName evidence="2">GAF domain-containing protein</fullName>
    </submittedName>
</protein>
<dbReference type="AlphaFoldDB" id="A0A7V5H3X1"/>
<dbReference type="PROSITE" id="PS51832">
    <property type="entry name" value="HD_GYP"/>
    <property type="match status" value="1"/>
</dbReference>
<dbReference type="Pfam" id="PF13487">
    <property type="entry name" value="HD_5"/>
    <property type="match status" value="1"/>
</dbReference>
<dbReference type="Proteomes" id="UP000886111">
    <property type="component" value="Unassembled WGS sequence"/>
</dbReference>
<dbReference type="SMART" id="SM00065">
    <property type="entry name" value="GAF"/>
    <property type="match status" value="1"/>
</dbReference>
<dbReference type="Gene3D" id="1.10.3210.10">
    <property type="entry name" value="Hypothetical protein af1432"/>
    <property type="match status" value="1"/>
</dbReference>
<reference evidence="2" key="1">
    <citation type="journal article" date="2020" name="mSystems">
        <title>Genome- and Community-Level Interaction Insights into Carbon Utilization and Element Cycling Functions of Hydrothermarchaeota in Hydrothermal Sediment.</title>
        <authorList>
            <person name="Zhou Z."/>
            <person name="Liu Y."/>
            <person name="Xu W."/>
            <person name="Pan J."/>
            <person name="Luo Z.H."/>
            <person name="Li M."/>
        </authorList>
    </citation>
    <scope>NUCLEOTIDE SEQUENCE [LARGE SCALE GENOMIC DNA]</scope>
    <source>
        <strain evidence="2">HyVt-76</strain>
    </source>
</reference>
<dbReference type="InterPro" id="IPR029016">
    <property type="entry name" value="GAF-like_dom_sf"/>
</dbReference>
<dbReference type="InterPro" id="IPR006675">
    <property type="entry name" value="HDIG_dom"/>
</dbReference>